<protein>
    <submittedName>
        <fullName evidence="1">Uncharacterized protein</fullName>
    </submittedName>
</protein>
<gene>
    <name evidence="1" type="ORF">MJG53_011296</name>
</gene>
<comment type="caution">
    <text evidence="1">The sequence shown here is derived from an EMBL/GenBank/DDBJ whole genome shotgun (WGS) entry which is preliminary data.</text>
</comment>
<organism evidence="1 2">
    <name type="scientific">Ovis ammon polii x Ovis aries</name>
    <dbReference type="NCBI Taxonomy" id="2918886"/>
    <lineage>
        <taxon>Eukaryota</taxon>
        <taxon>Metazoa</taxon>
        <taxon>Chordata</taxon>
        <taxon>Craniata</taxon>
        <taxon>Vertebrata</taxon>
        <taxon>Euteleostomi</taxon>
        <taxon>Mammalia</taxon>
        <taxon>Eutheria</taxon>
        <taxon>Laurasiatheria</taxon>
        <taxon>Artiodactyla</taxon>
        <taxon>Ruminantia</taxon>
        <taxon>Pecora</taxon>
        <taxon>Bovidae</taxon>
        <taxon>Caprinae</taxon>
        <taxon>Ovis</taxon>
    </lineage>
</organism>
<dbReference type="Proteomes" id="UP001057279">
    <property type="component" value="Linkage Group LG12"/>
</dbReference>
<name>A0ACB9USX2_9CETA</name>
<sequence>MITSRTARARGDGHGALLEHQHVPGQEQSHQDDLETLGHRFLLFLCGSPRSQGFKAHVLEENFPEDLGHQAGYAPRDAPQELPGGDGLVPVPRPAPGFLPSAGLRPPARALSPLTTAASWLATTGPDSPSPCLQHGPTDPPSQPPARNEALLPCRNKAPNSIRRRLNADDPTAGHFGVPITVPAEVEVADDTKVLLFLSEENEEIAAAPHATLTPLPLSRPAAAPRGRLVHGHLAAAGRGLWGRRSYPLQPTWRLLSQKTLAEIPTTASSPALRAH</sequence>
<dbReference type="EMBL" id="CM043037">
    <property type="protein sequence ID" value="KAI4578441.1"/>
    <property type="molecule type" value="Genomic_DNA"/>
</dbReference>
<evidence type="ECO:0000313" key="2">
    <source>
        <dbReference type="Proteomes" id="UP001057279"/>
    </source>
</evidence>
<accession>A0ACB9USX2</accession>
<reference evidence="1" key="1">
    <citation type="submission" date="2022-03" db="EMBL/GenBank/DDBJ databases">
        <title>Genomic analyses of argali, domestic sheep and their hybrids provide insights into chromosomal evolution, heterosis and genetic basis of agronomic traits.</title>
        <authorList>
            <person name="Li M."/>
        </authorList>
    </citation>
    <scope>NUCLEOTIDE SEQUENCE</scope>
    <source>
        <strain evidence="1">F1 hybrid</strain>
    </source>
</reference>
<keyword evidence="2" id="KW-1185">Reference proteome</keyword>
<proteinExistence type="predicted"/>
<evidence type="ECO:0000313" key="1">
    <source>
        <dbReference type="EMBL" id="KAI4578441.1"/>
    </source>
</evidence>